<feature type="domain" description="D-isomer specific 2-hydroxyacid dehydrogenase NAD-binding" evidence="7">
    <location>
        <begin position="115"/>
        <end position="292"/>
    </location>
</feature>
<evidence type="ECO:0000313" key="9">
    <source>
        <dbReference type="Proteomes" id="UP001623661"/>
    </source>
</evidence>
<keyword evidence="9" id="KW-1185">Reference proteome</keyword>
<evidence type="ECO:0000256" key="5">
    <source>
        <dbReference type="RuleBase" id="RU003719"/>
    </source>
</evidence>
<comment type="similarity">
    <text evidence="1 5">Belongs to the D-isomer specific 2-hydroxyacid dehydrogenase family.</text>
</comment>
<dbReference type="SUPFAM" id="SSF51735">
    <property type="entry name" value="NAD(P)-binding Rossmann-fold domains"/>
    <property type="match status" value="1"/>
</dbReference>
<dbReference type="RefSeq" id="WP_406765362.1">
    <property type="nucleotide sequence ID" value="NZ_JBJHZY010000002.1"/>
</dbReference>
<comment type="caution">
    <text evidence="8">The sequence shown here is derived from an EMBL/GenBank/DDBJ whole genome shotgun (WGS) entry which is preliminary data.</text>
</comment>
<keyword evidence="4" id="KW-0520">NAD</keyword>
<feature type="domain" description="D-isomer specific 2-hydroxyacid dehydrogenase catalytic" evidence="6">
    <location>
        <begin position="17"/>
        <end position="324"/>
    </location>
</feature>
<dbReference type="InterPro" id="IPR029752">
    <property type="entry name" value="D-isomer_DH_CS1"/>
</dbReference>
<dbReference type="PANTHER" id="PTHR42789">
    <property type="entry name" value="D-ISOMER SPECIFIC 2-HYDROXYACID DEHYDROGENASE FAMILY PROTEIN (AFU_ORTHOLOGUE AFUA_6G10090)"/>
    <property type="match status" value="1"/>
</dbReference>
<dbReference type="PROSITE" id="PS00065">
    <property type="entry name" value="D_2_HYDROXYACID_DH_1"/>
    <property type="match status" value="1"/>
</dbReference>
<dbReference type="InterPro" id="IPR050857">
    <property type="entry name" value="D-2-hydroxyacid_DH"/>
</dbReference>
<proteinExistence type="inferred from homology"/>
<reference evidence="8 9" key="1">
    <citation type="submission" date="2024-11" db="EMBL/GenBank/DDBJ databases">
        <authorList>
            <person name="Heng Y.C."/>
            <person name="Lim A.C.H."/>
            <person name="Lee J.K.Y."/>
            <person name="Kittelmann S."/>
        </authorList>
    </citation>
    <scope>NUCLEOTIDE SEQUENCE [LARGE SCALE GENOMIC DNA]</scope>
    <source>
        <strain evidence="8 9">WILCCON 0202</strain>
    </source>
</reference>
<gene>
    <name evidence="8" type="ORF">ACJDUH_11605</name>
</gene>
<protein>
    <submittedName>
        <fullName evidence="8">D-isomer specific 2-hydroxyacid dehydrogenase family protein</fullName>
    </submittedName>
</protein>
<keyword evidence="2" id="KW-0028">Amino-acid biosynthesis</keyword>
<dbReference type="SUPFAM" id="SSF52283">
    <property type="entry name" value="Formate/glycerate dehydrogenase catalytic domain-like"/>
    <property type="match status" value="1"/>
</dbReference>
<dbReference type="Pfam" id="PF02826">
    <property type="entry name" value="2-Hacid_dh_C"/>
    <property type="match status" value="1"/>
</dbReference>
<evidence type="ECO:0000313" key="8">
    <source>
        <dbReference type="EMBL" id="MFL0268737.1"/>
    </source>
</evidence>
<evidence type="ECO:0000259" key="7">
    <source>
        <dbReference type="Pfam" id="PF02826"/>
    </source>
</evidence>
<dbReference type="InterPro" id="IPR029753">
    <property type="entry name" value="D-isomer_DH_CS"/>
</dbReference>
<dbReference type="InterPro" id="IPR006140">
    <property type="entry name" value="D-isomer_DH_NAD-bd"/>
</dbReference>
<keyword evidence="3 5" id="KW-0560">Oxidoreductase</keyword>
<evidence type="ECO:0000256" key="1">
    <source>
        <dbReference type="ARBA" id="ARBA00005854"/>
    </source>
</evidence>
<dbReference type="PROSITE" id="PS00671">
    <property type="entry name" value="D_2_HYDROXYACID_DH_3"/>
    <property type="match status" value="1"/>
</dbReference>
<evidence type="ECO:0000256" key="3">
    <source>
        <dbReference type="ARBA" id="ARBA00023002"/>
    </source>
</evidence>
<sequence>MTTNIAIVNSSSFGRIFPEHIERLKTLGKVDRFDLPKDMGGKELAEKLMGYSIIIASVTALYNHEFFNYKDKTLLITRHGIGYNNIDVNAATEKGTLVTKVDAPVEREAVAENAVALLMTILRQVIPASLKVKESKWAERANFMGYEIKNKTAGVIGLGNIGSRVGEILKYGFNARLIAYDPNLTDEEIRAKGAEPVSLEELLKNADIISLNASIDKNSYHMISEKEFSLMKKGVIIVNTARGELMEQNSLLKALDEGIIGALGADVIENEPIDEHHPLLTYKNVVITPHTSAYTYECLKGMGDKVVSDVERVLRGENPDNVINKELLK</sequence>
<name>A0ABW8TT29_9CLOT</name>
<dbReference type="InterPro" id="IPR006139">
    <property type="entry name" value="D-isomer_2_OHA_DH_cat_dom"/>
</dbReference>
<organism evidence="8 9">
    <name type="scientific">Candidatus Clostridium radicumherbarum</name>
    <dbReference type="NCBI Taxonomy" id="3381662"/>
    <lineage>
        <taxon>Bacteria</taxon>
        <taxon>Bacillati</taxon>
        <taxon>Bacillota</taxon>
        <taxon>Clostridia</taxon>
        <taxon>Eubacteriales</taxon>
        <taxon>Clostridiaceae</taxon>
        <taxon>Clostridium</taxon>
    </lineage>
</organism>
<dbReference type="CDD" id="cd12177">
    <property type="entry name" value="2-Hacid_dh_12"/>
    <property type="match status" value="1"/>
</dbReference>
<evidence type="ECO:0000259" key="6">
    <source>
        <dbReference type="Pfam" id="PF00389"/>
    </source>
</evidence>
<evidence type="ECO:0000256" key="2">
    <source>
        <dbReference type="ARBA" id="ARBA00022605"/>
    </source>
</evidence>
<dbReference type="Proteomes" id="UP001623661">
    <property type="component" value="Unassembled WGS sequence"/>
</dbReference>
<evidence type="ECO:0000256" key="4">
    <source>
        <dbReference type="ARBA" id="ARBA00023027"/>
    </source>
</evidence>
<accession>A0ABW8TT29</accession>
<dbReference type="Gene3D" id="3.40.50.720">
    <property type="entry name" value="NAD(P)-binding Rossmann-like Domain"/>
    <property type="match status" value="2"/>
</dbReference>
<dbReference type="EMBL" id="JBJHZY010000002">
    <property type="protein sequence ID" value="MFL0268737.1"/>
    <property type="molecule type" value="Genomic_DNA"/>
</dbReference>
<dbReference type="InterPro" id="IPR036291">
    <property type="entry name" value="NAD(P)-bd_dom_sf"/>
</dbReference>
<dbReference type="Pfam" id="PF00389">
    <property type="entry name" value="2-Hacid_dh"/>
    <property type="match status" value="1"/>
</dbReference>
<dbReference type="PANTHER" id="PTHR42789:SF1">
    <property type="entry name" value="D-ISOMER SPECIFIC 2-HYDROXYACID DEHYDROGENASE FAMILY PROTEIN (AFU_ORTHOLOGUE AFUA_6G10090)"/>
    <property type="match status" value="1"/>
</dbReference>